<organism evidence="4 5">
    <name type="scientific">Crotalaria pallida</name>
    <name type="common">Smooth rattlebox</name>
    <name type="synonym">Crotalaria striata</name>
    <dbReference type="NCBI Taxonomy" id="3830"/>
    <lineage>
        <taxon>Eukaryota</taxon>
        <taxon>Viridiplantae</taxon>
        <taxon>Streptophyta</taxon>
        <taxon>Embryophyta</taxon>
        <taxon>Tracheophyta</taxon>
        <taxon>Spermatophyta</taxon>
        <taxon>Magnoliopsida</taxon>
        <taxon>eudicotyledons</taxon>
        <taxon>Gunneridae</taxon>
        <taxon>Pentapetalae</taxon>
        <taxon>rosids</taxon>
        <taxon>fabids</taxon>
        <taxon>Fabales</taxon>
        <taxon>Fabaceae</taxon>
        <taxon>Papilionoideae</taxon>
        <taxon>50 kb inversion clade</taxon>
        <taxon>genistoids sensu lato</taxon>
        <taxon>core genistoids</taxon>
        <taxon>Crotalarieae</taxon>
        <taxon>Crotalaria</taxon>
    </lineage>
</organism>
<comment type="similarity">
    <text evidence="1">Belongs to the aldehyde dehydrogenase family.</text>
</comment>
<evidence type="ECO:0000313" key="4">
    <source>
        <dbReference type="EMBL" id="KAK7284028.1"/>
    </source>
</evidence>
<evidence type="ECO:0000256" key="1">
    <source>
        <dbReference type="ARBA" id="ARBA00009986"/>
    </source>
</evidence>
<dbReference type="SUPFAM" id="SSF53720">
    <property type="entry name" value="ALDH-like"/>
    <property type="match status" value="1"/>
</dbReference>
<evidence type="ECO:0000313" key="5">
    <source>
        <dbReference type="Proteomes" id="UP001372338"/>
    </source>
</evidence>
<dbReference type="InterPro" id="IPR016163">
    <property type="entry name" value="Ald_DH_C"/>
</dbReference>
<sequence length="70" mass="7728">MSLIVSPAQFARLAKLLDEVSDKIVLGGQKDENKLKIAPTIVLDVPQEAMIMQEEIFGPILHVGRSRDDV</sequence>
<dbReference type="InterPro" id="IPR016161">
    <property type="entry name" value="Ald_DH/histidinol_DH"/>
</dbReference>
<dbReference type="InterPro" id="IPR012394">
    <property type="entry name" value="Aldehyde_DH_NAD(P)"/>
</dbReference>
<dbReference type="AlphaFoldDB" id="A0AAN9P2F4"/>
<accession>A0AAN9P2F4</accession>
<dbReference type="Proteomes" id="UP001372338">
    <property type="component" value="Unassembled WGS sequence"/>
</dbReference>
<evidence type="ECO:0000256" key="2">
    <source>
        <dbReference type="ARBA" id="ARBA00023002"/>
    </source>
</evidence>
<protein>
    <recommendedName>
        <fullName evidence="3">Aldehyde dehydrogenase domain-containing protein</fullName>
    </recommendedName>
</protein>
<dbReference type="InterPro" id="IPR015590">
    <property type="entry name" value="Aldehyde_DH_dom"/>
</dbReference>
<evidence type="ECO:0000259" key="3">
    <source>
        <dbReference type="Pfam" id="PF00171"/>
    </source>
</evidence>
<keyword evidence="2" id="KW-0560">Oxidoreductase</keyword>
<dbReference type="Pfam" id="PF00171">
    <property type="entry name" value="Aldedh"/>
    <property type="match status" value="1"/>
</dbReference>
<dbReference type="Gene3D" id="3.40.309.10">
    <property type="entry name" value="Aldehyde Dehydrogenase, Chain A, domain 2"/>
    <property type="match status" value="1"/>
</dbReference>
<comment type="caution">
    <text evidence="4">The sequence shown here is derived from an EMBL/GenBank/DDBJ whole genome shotgun (WGS) entry which is preliminary data.</text>
</comment>
<dbReference type="PANTHER" id="PTHR43570:SF25">
    <property type="entry name" value="ALDEHYDE DEHYDROGENASE FAMILY 3 MEMBER I1, CHLOROPLASTIC"/>
    <property type="match status" value="1"/>
</dbReference>
<proteinExistence type="inferred from homology"/>
<dbReference type="PANTHER" id="PTHR43570">
    <property type="entry name" value="ALDEHYDE DEHYDROGENASE"/>
    <property type="match status" value="1"/>
</dbReference>
<gene>
    <name evidence="4" type="ORF">RIF29_13779</name>
</gene>
<dbReference type="GO" id="GO:0006081">
    <property type="term" value="P:aldehyde metabolic process"/>
    <property type="evidence" value="ECO:0007669"/>
    <property type="project" value="InterPro"/>
</dbReference>
<dbReference type="GO" id="GO:0004029">
    <property type="term" value="F:aldehyde dehydrogenase (NAD+) activity"/>
    <property type="evidence" value="ECO:0007669"/>
    <property type="project" value="TreeGrafter"/>
</dbReference>
<reference evidence="4 5" key="1">
    <citation type="submission" date="2024-01" db="EMBL/GenBank/DDBJ databases">
        <title>The genomes of 5 underutilized Papilionoideae crops provide insights into root nodulation and disease resistanc.</title>
        <authorList>
            <person name="Yuan L."/>
        </authorList>
    </citation>
    <scope>NUCLEOTIDE SEQUENCE [LARGE SCALE GENOMIC DNA]</scope>
    <source>
        <strain evidence="4">ZHUSHIDOU_FW_LH</strain>
        <tissue evidence="4">Leaf</tissue>
    </source>
</reference>
<keyword evidence="5" id="KW-1185">Reference proteome</keyword>
<name>A0AAN9P2F4_CROPI</name>
<dbReference type="EMBL" id="JAYWIO010000002">
    <property type="protein sequence ID" value="KAK7284028.1"/>
    <property type="molecule type" value="Genomic_DNA"/>
</dbReference>
<dbReference type="GO" id="GO:0005737">
    <property type="term" value="C:cytoplasm"/>
    <property type="evidence" value="ECO:0007669"/>
    <property type="project" value="TreeGrafter"/>
</dbReference>
<feature type="domain" description="Aldehyde dehydrogenase" evidence="3">
    <location>
        <begin position="4"/>
        <end position="68"/>
    </location>
</feature>